<dbReference type="Proteomes" id="UP000009046">
    <property type="component" value="Unassembled WGS sequence"/>
</dbReference>
<dbReference type="SUPFAM" id="SSF56104">
    <property type="entry name" value="SAICAR synthase-like"/>
    <property type="match status" value="1"/>
</dbReference>
<dbReference type="GO" id="GO:0046854">
    <property type="term" value="P:phosphatidylinositol phosphate biosynthetic process"/>
    <property type="evidence" value="ECO:0007669"/>
    <property type="project" value="TreeGrafter"/>
</dbReference>
<dbReference type="KEGG" id="phu:Phum_PHUM233490"/>
<comment type="similarity">
    <text evidence="1 4">Belongs to the inositol phosphokinase (IPK) family.</text>
</comment>
<dbReference type="CTD" id="8230087"/>
<dbReference type="InParanoid" id="E0VIU1"/>
<reference evidence="5" key="2">
    <citation type="submission" date="2007-04" db="EMBL/GenBank/DDBJ databases">
        <title>The genome of the human body louse.</title>
        <authorList>
            <consortium name="The Human Body Louse Genome Consortium"/>
            <person name="Kirkness E."/>
            <person name="Walenz B."/>
            <person name="Hass B."/>
            <person name="Bruggner R."/>
            <person name="Strausberg R."/>
        </authorList>
    </citation>
    <scope>NUCLEOTIDE SEQUENCE</scope>
    <source>
        <strain evidence="5">USDA</strain>
    </source>
</reference>
<dbReference type="GeneID" id="8230087"/>
<dbReference type="EnsemblMetazoa" id="PHUM233490-RA">
    <property type="protein sequence ID" value="PHUM233490-PA"/>
    <property type="gene ID" value="PHUM233490"/>
</dbReference>
<protein>
    <recommendedName>
        <fullName evidence="4">Kinase</fullName>
        <ecNumber evidence="4">2.7.-.-</ecNumber>
    </recommendedName>
</protein>
<dbReference type="EC" id="2.7.-.-" evidence="4"/>
<dbReference type="GO" id="GO:0000828">
    <property type="term" value="F:inositol hexakisphosphate kinase activity"/>
    <property type="evidence" value="ECO:0007669"/>
    <property type="project" value="TreeGrafter"/>
</dbReference>
<dbReference type="GO" id="GO:0005737">
    <property type="term" value="C:cytoplasm"/>
    <property type="evidence" value="ECO:0007669"/>
    <property type="project" value="TreeGrafter"/>
</dbReference>
<keyword evidence="2 4" id="KW-0808">Transferase</keyword>
<reference evidence="5" key="1">
    <citation type="submission" date="2007-04" db="EMBL/GenBank/DDBJ databases">
        <title>Annotation of Pediculus humanus corporis strain USDA.</title>
        <authorList>
            <person name="Kirkness E."/>
            <person name="Hannick L."/>
            <person name="Hass B."/>
            <person name="Bruggner R."/>
            <person name="Lawson D."/>
            <person name="Bidwell S."/>
            <person name="Joardar V."/>
            <person name="Caler E."/>
            <person name="Walenz B."/>
            <person name="Inman J."/>
            <person name="Schobel S."/>
            <person name="Galinsky K."/>
            <person name="Amedeo P."/>
            <person name="Strausberg R."/>
        </authorList>
    </citation>
    <scope>NUCLEOTIDE SEQUENCE</scope>
    <source>
        <strain evidence="5">USDA</strain>
    </source>
</reference>
<dbReference type="FunCoup" id="E0VIU1">
    <property type="interactions" value="542"/>
</dbReference>
<dbReference type="GO" id="GO:0005634">
    <property type="term" value="C:nucleus"/>
    <property type="evidence" value="ECO:0007669"/>
    <property type="project" value="TreeGrafter"/>
</dbReference>
<dbReference type="HOGENOM" id="CLU_017767_0_1_1"/>
<dbReference type="Gene3D" id="3.30.470.160">
    <property type="entry name" value="Inositol polyphosphate kinase"/>
    <property type="match status" value="1"/>
</dbReference>
<dbReference type="Pfam" id="PF03770">
    <property type="entry name" value="IPK"/>
    <property type="match status" value="1"/>
</dbReference>
<keyword evidence="7" id="KW-1185">Reference proteome</keyword>
<organism>
    <name type="scientific">Pediculus humanus subsp. corporis</name>
    <name type="common">Body louse</name>
    <dbReference type="NCBI Taxonomy" id="121224"/>
    <lineage>
        <taxon>Eukaryota</taxon>
        <taxon>Metazoa</taxon>
        <taxon>Ecdysozoa</taxon>
        <taxon>Arthropoda</taxon>
        <taxon>Hexapoda</taxon>
        <taxon>Insecta</taxon>
        <taxon>Pterygota</taxon>
        <taxon>Neoptera</taxon>
        <taxon>Paraneoptera</taxon>
        <taxon>Psocodea</taxon>
        <taxon>Troctomorpha</taxon>
        <taxon>Phthiraptera</taxon>
        <taxon>Anoplura</taxon>
        <taxon>Pediculidae</taxon>
        <taxon>Pediculus</taxon>
    </lineage>
</organism>
<sequence length="402" mass="46024">MISFDDVSKERKKEKKVFESFCYSSTAGEKAIDFSDLWKPRATKSTGGTLSSLPPSHAALTSFKRWRKRHSAENPSTAKHNNNEDEMNLLKFLALNALDLTAPASDILLKNRNNKWFQLSGHPDCFAPAGPGTIWKKRSGVDNSERAVYEALSADPVLRDLVPRYFREVEYQGEKFIELQDLLHGFSDPSVLDAKLGTRTFLESEVQKTTARHDLYLKMVAVDPNAPSAEEHASQTVTKLRYMQFREQQSSTCSLGFRVEAMKLRGSPPVTNLKKVKSRKEVLVTLSLFLAGREDARKRFLVRLNEIRSKLEESAYFQRHEVVGSSLFMIYDDHNVGVWLIDFAKTYPVPPEIVVNHRRPWVQGNHEEGLLYGLDQFISVSINSFDRYRVRYDTIRYHAIDN</sequence>
<evidence type="ECO:0000313" key="5">
    <source>
        <dbReference type="EMBL" id="EEB13297.1"/>
    </source>
</evidence>
<name>E0VIU1_PEDHC</name>
<evidence type="ECO:0000313" key="6">
    <source>
        <dbReference type="EnsemblMetazoa" id="PHUM233490-PA"/>
    </source>
</evidence>
<dbReference type="VEuPathDB" id="VectorBase:PHUM233490"/>
<dbReference type="GO" id="GO:0032958">
    <property type="term" value="P:inositol phosphate biosynthetic process"/>
    <property type="evidence" value="ECO:0007669"/>
    <property type="project" value="InterPro"/>
</dbReference>
<dbReference type="InterPro" id="IPR038286">
    <property type="entry name" value="IPK_sf"/>
</dbReference>
<evidence type="ECO:0000256" key="2">
    <source>
        <dbReference type="ARBA" id="ARBA00022679"/>
    </source>
</evidence>
<dbReference type="PANTHER" id="PTHR12400">
    <property type="entry name" value="INOSITOL POLYPHOSPHATE KINASE"/>
    <property type="match status" value="1"/>
</dbReference>
<gene>
    <name evidence="6" type="primary">8230087</name>
    <name evidence="5" type="ORF">Phum_PHUM233490</name>
</gene>
<dbReference type="InterPro" id="IPR005522">
    <property type="entry name" value="IPK"/>
</dbReference>
<dbReference type="eggNOG" id="KOG1621">
    <property type="taxonomic scope" value="Eukaryota"/>
</dbReference>
<accession>E0VIU1</accession>
<dbReference type="EMBL" id="DS235206">
    <property type="protein sequence ID" value="EEB13297.1"/>
    <property type="molecule type" value="Genomic_DNA"/>
</dbReference>
<dbReference type="OrthoDB" id="338650at2759"/>
<keyword evidence="3 4" id="KW-0418">Kinase</keyword>
<evidence type="ECO:0000256" key="1">
    <source>
        <dbReference type="ARBA" id="ARBA00007374"/>
    </source>
</evidence>
<evidence type="ECO:0000256" key="3">
    <source>
        <dbReference type="ARBA" id="ARBA00022777"/>
    </source>
</evidence>
<reference evidence="6" key="3">
    <citation type="submission" date="2021-02" db="UniProtKB">
        <authorList>
            <consortium name="EnsemblMetazoa"/>
        </authorList>
    </citation>
    <scope>IDENTIFICATION</scope>
    <source>
        <strain evidence="6">USDA</strain>
    </source>
</reference>
<dbReference type="STRING" id="121224.E0VIU1"/>
<evidence type="ECO:0000313" key="7">
    <source>
        <dbReference type="Proteomes" id="UP000009046"/>
    </source>
</evidence>
<proteinExistence type="inferred from homology"/>
<evidence type="ECO:0000256" key="4">
    <source>
        <dbReference type="RuleBase" id="RU363090"/>
    </source>
</evidence>
<dbReference type="PANTHER" id="PTHR12400:SF26">
    <property type="entry name" value="KINASE"/>
    <property type="match status" value="1"/>
</dbReference>
<dbReference type="EMBL" id="AAZO01002709">
    <property type="status" value="NOT_ANNOTATED_CDS"/>
    <property type="molecule type" value="Genomic_DNA"/>
</dbReference>
<dbReference type="OMA" id="HIQSQDP"/>
<dbReference type="RefSeq" id="XP_002426035.1">
    <property type="nucleotide sequence ID" value="XM_002425990.1"/>
</dbReference>
<dbReference type="AlphaFoldDB" id="E0VIU1"/>